<dbReference type="GO" id="GO:0016787">
    <property type="term" value="F:hydrolase activity"/>
    <property type="evidence" value="ECO:0007669"/>
    <property type="project" value="InterPro"/>
</dbReference>
<organism evidence="2 3">
    <name type="scientific">Streblomastix strix</name>
    <dbReference type="NCBI Taxonomy" id="222440"/>
    <lineage>
        <taxon>Eukaryota</taxon>
        <taxon>Metamonada</taxon>
        <taxon>Preaxostyla</taxon>
        <taxon>Oxymonadida</taxon>
        <taxon>Streblomastigidae</taxon>
        <taxon>Streblomastix</taxon>
    </lineage>
</organism>
<dbReference type="Proteomes" id="UP000324800">
    <property type="component" value="Unassembled WGS sequence"/>
</dbReference>
<dbReference type="InterPro" id="IPR004843">
    <property type="entry name" value="Calcineurin-like_PHP"/>
</dbReference>
<accession>A0A5J4WC66</accession>
<reference evidence="2 3" key="1">
    <citation type="submission" date="2019-03" db="EMBL/GenBank/DDBJ databases">
        <title>Single cell metagenomics reveals metabolic interactions within the superorganism composed of flagellate Streblomastix strix and complex community of Bacteroidetes bacteria on its surface.</title>
        <authorList>
            <person name="Treitli S.C."/>
            <person name="Kolisko M."/>
            <person name="Husnik F."/>
            <person name="Keeling P."/>
            <person name="Hampl V."/>
        </authorList>
    </citation>
    <scope>NUCLEOTIDE SEQUENCE [LARGE SCALE GENOMIC DNA]</scope>
    <source>
        <strain evidence="2">ST1C</strain>
    </source>
</reference>
<dbReference type="OrthoDB" id="550558at2759"/>
<name>A0A5J4WC66_9EUKA</name>
<evidence type="ECO:0000313" key="2">
    <source>
        <dbReference type="EMBL" id="KAA6392537.1"/>
    </source>
</evidence>
<evidence type="ECO:0000313" key="3">
    <source>
        <dbReference type="Proteomes" id="UP000324800"/>
    </source>
</evidence>
<dbReference type="Pfam" id="PF00149">
    <property type="entry name" value="Metallophos"/>
    <property type="match status" value="1"/>
</dbReference>
<dbReference type="InterPro" id="IPR029052">
    <property type="entry name" value="Metallo-depent_PP-like"/>
</dbReference>
<dbReference type="EMBL" id="SNRW01002508">
    <property type="protein sequence ID" value="KAA6392537.1"/>
    <property type="molecule type" value="Genomic_DNA"/>
</dbReference>
<evidence type="ECO:0000259" key="1">
    <source>
        <dbReference type="Pfam" id="PF00149"/>
    </source>
</evidence>
<dbReference type="PANTHER" id="PTHR36492:SF2">
    <property type="entry name" value="[ACYL-CARRIER-PROTEIN] PHOSPHODIESTERASE PPTH"/>
    <property type="match status" value="1"/>
</dbReference>
<dbReference type="CDD" id="cd00838">
    <property type="entry name" value="MPP_superfamily"/>
    <property type="match status" value="1"/>
</dbReference>
<dbReference type="SUPFAM" id="SSF56300">
    <property type="entry name" value="Metallo-dependent phosphatases"/>
    <property type="match status" value="1"/>
</dbReference>
<protein>
    <submittedName>
        <fullName evidence="2">Putative serine/threonine protein phosphatase</fullName>
    </submittedName>
</protein>
<dbReference type="PANTHER" id="PTHR36492">
    <property type="match status" value="1"/>
</dbReference>
<dbReference type="Gene3D" id="3.60.21.10">
    <property type="match status" value="1"/>
</dbReference>
<comment type="caution">
    <text evidence="2">The sequence shown here is derived from an EMBL/GenBank/DDBJ whole genome shotgun (WGS) entry which is preliminary data.</text>
</comment>
<dbReference type="AlphaFoldDB" id="A0A5J4WC66"/>
<sequence length="265" mass="30942">MTKIFLLSDVHINYSANFKFLTQIEQHDNDYLILAGDISNSLQETNKCLQLLSKKFKGVFFTPGNHDLWVESDIKDSIEKLHKLLKVCNDIGIHTKPEFVDGIWIVPLFSWYDSTLASDDFLSKKDMEDMKGWSDFTLCKWPEKYTPSQLFDLNTDFINSFYTSDFEPIISFSHFVPRRELLPPQIFLKYKFLPFVVGSITLEQQVRSLGSTVHCYGHTHINQERVIDGVRYVQNALGYPREREYYGSDPKLVQVWPIFESQCQI</sequence>
<proteinExistence type="predicted"/>
<dbReference type="InterPro" id="IPR052963">
    <property type="entry name" value="Pantetheine_PDE"/>
</dbReference>
<gene>
    <name evidence="2" type="ORF">EZS28_011936</name>
</gene>
<feature type="domain" description="Calcineurin-like phosphoesterase" evidence="1">
    <location>
        <begin position="3"/>
        <end position="221"/>
    </location>
</feature>